<dbReference type="EMBL" id="HBHW01031243">
    <property type="protein sequence ID" value="CAE0056088.1"/>
    <property type="molecule type" value="Transcribed_RNA"/>
</dbReference>
<gene>
    <name evidence="1" type="ORF">RMAR00112_LOCUS24130</name>
</gene>
<accession>A0A7S2ZYW6</accession>
<dbReference type="AlphaFoldDB" id="A0A7S2ZYW6"/>
<evidence type="ECO:0000313" key="1">
    <source>
        <dbReference type="EMBL" id="CAE0056088.1"/>
    </source>
</evidence>
<reference evidence="1" key="1">
    <citation type="submission" date="2021-01" db="EMBL/GenBank/DDBJ databases">
        <authorList>
            <person name="Corre E."/>
            <person name="Pelletier E."/>
            <person name="Niang G."/>
            <person name="Scheremetjew M."/>
            <person name="Finn R."/>
            <person name="Kale V."/>
            <person name="Holt S."/>
            <person name="Cochrane G."/>
            <person name="Meng A."/>
            <person name="Brown T."/>
            <person name="Cohen L."/>
        </authorList>
    </citation>
    <scope>NUCLEOTIDE SEQUENCE</scope>
    <source>
        <strain evidence="1">CCMP 769</strain>
    </source>
</reference>
<sequence>MMTTSFAIYPKIPQIGCSKNAEKRWVLQIHCLVGKSLRKARRYLSTCVPSGDLPSLYRNAKLSPKTFVYVLGAVNCSSLPVLPSSNLRCHWARMMFSFVSADLIKLLLAPEFGSASPLCHVMSDAEFPSPYRDGSADQFL</sequence>
<name>A0A7S2ZYW6_9RHOD</name>
<proteinExistence type="predicted"/>
<protein>
    <submittedName>
        <fullName evidence="1">Uncharacterized protein</fullName>
    </submittedName>
</protein>
<organism evidence="1">
    <name type="scientific">Rhodosorus marinus</name>
    <dbReference type="NCBI Taxonomy" id="101924"/>
    <lineage>
        <taxon>Eukaryota</taxon>
        <taxon>Rhodophyta</taxon>
        <taxon>Stylonematophyceae</taxon>
        <taxon>Stylonematales</taxon>
        <taxon>Stylonemataceae</taxon>
        <taxon>Rhodosorus</taxon>
    </lineage>
</organism>